<organism evidence="2 3">
    <name type="scientific">Dyella monticola</name>
    <dbReference type="NCBI Taxonomy" id="1927958"/>
    <lineage>
        <taxon>Bacteria</taxon>
        <taxon>Pseudomonadati</taxon>
        <taxon>Pseudomonadota</taxon>
        <taxon>Gammaproteobacteria</taxon>
        <taxon>Lysobacterales</taxon>
        <taxon>Rhodanobacteraceae</taxon>
        <taxon>Dyella</taxon>
    </lineage>
</organism>
<name>A0A370WZQ4_9GAMM</name>
<keyword evidence="3" id="KW-1185">Reference proteome</keyword>
<evidence type="ECO:0000313" key="2">
    <source>
        <dbReference type="EMBL" id="RDS81582.1"/>
    </source>
</evidence>
<keyword evidence="1" id="KW-0472">Membrane</keyword>
<accession>A0A370WZQ4</accession>
<dbReference type="OrthoDB" id="5958676at2"/>
<dbReference type="EMBL" id="QRBE01000005">
    <property type="protein sequence ID" value="RDS81582.1"/>
    <property type="molecule type" value="Genomic_DNA"/>
</dbReference>
<dbReference type="AlphaFoldDB" id="A0A370WZQ4"/>
<evidence type="ECO:0000256" key="1">
    <source>
        <dbReference type="SAM" id="Phobius"/>
    </source>
</evidence>
<feature type="transmembrane region" description="Helical" evidence="1">
    <location>
        <begin position="26"/>
        <end position="44"/>
    </location>
</feature>
<sequence>MRWVLLVATLLSWVLCFTRQGAGAMAIWLFAGIVGAMGTVLAFVQARIDAHAQPEIMLEPFERRADHDPAPRP</sequence>
<gene>
    <name evidence="2" type="ORF">DWU98_10130</name>
</gene>
<comment type="caution">
    <text evidence="2">The sequence shown here is derived from an EMBL/GenBank/DDBJ whole genome shotgun (WGS) entry which is preliminary data.</text>
</comment>
<reference evidence="2 3" key="1">
    <citation type="submission" date="2018-07" db="EMBL/GenBank/DDBJ databases">
        <title>Dyella monticola sp. nov. and Dyella psychrodurans sp. nov. isolated from monsoon evergreen broad-leaved forest soil of Dinghu Mountain, China.</title>
        <authorList>
            <person name="Gao Z."/>
            <person name="Qiu L."/>
        </authorList>
    </citation>
    <scope>NUCLEOTIDE SEQUENCE [LARGE SCALE GENOMIC DNA]</scope>
    <source>
        <strain evidence="2 3">4G-K06</strain>
    </source>
</reference>
<evidence type="ECO:0000313" key="3">
    <source>
        <dbReference type="Proteomes" id="UP000254258"/>
    </source>
</evidence>
<dbReference type="Proteomes" id="UP000254258">
    <property type="component" value="Unassembled WGS sequence"/>
</dbReference>
<keyword evidence="1" id="KW-1133">Transmembrane helix</keyword>
<protein>
    <submittedName>
        <fullName evidence="2">Uncharacterized protein</fullName>
    </submittedName>
</protein>
<keyword evidence="1" id="KW-0812">Transmembrane</keyword>
<dbReference type="RefSeq" id="WP_115495456.1">
    <property type="nucleotide sequence ID" value="NZ_QRBE01000005.1"/>
</dbReference>
<proteinExistence type="predicted"/>